<dbReference type="NCBIfam" id="TIGR00229">
    <property type="entry name" value="sensory_box"/>
    <property type="match status" value="1"/>
</dbReference>
<dbReference type="Pfam" id="PF02518">
    <property type="entry name" value="HATPase_c"/>
    <property type="match status" value="1"/>
</dbReference>
<feature type="domain" description="PAS" evidence="9">
    <location>
        <begin position="246"/>
        <end position="275"/>
    </location>
</feature>
<reference evidence="10 11" key="1">
    <citation type="journal article" date="2019" name="Int. J. Syst. Evol. Microbiol.">
        <title>The Global Catalogue of Microorganisms (GCM) 10K type strain sequencing project: providing services to taxonomists for standard genome sequencing and annotation.</title>
        <authorList>
            <consortium name="The Broad Institute Genomics Platform"/>
            <consortium name="The Broad Institute Genome Sequencing Center for Infectious Disease"/>
            <person name="Wu L."/>
            <person name="Ma J."/>
        </authorList>
    </citation>
    <scope>NUCLEOTIDE SEQUENCE [LARGE SCALE GENOMIC DNA]</scope>
    <source>
        <strain evidence="10 11">CGMCC 1.3239</strain>
    </source>
</reference>
<dbReference type="SMART" id="SM00387">
    <property type="entry name" value="HATPase_c"/>
    <property type="match status" value="1"/>
</dbReference>
<evidence type="ECO:0000256" key="4">
    <source>
        <dbReference type="ARBA" id="ARBA00022679"/>
    </source>
</evidence>
<dbReference type="Pfam" id="PF16927">
    <property type="entry name" value="HisKA_7TM"/>
    <property type="match status" value="1"/>
</dbReference>
<keyword evidence="4" id="KW-0808">Transferase</keyword>
<feature type="transmembrane region" description="Helical" evidence="7">
    <location>
        <begin position="37"/>
        <end position="58"/>
    </location>
</feature>
<dbReference type="InterPro" id="IPR031621">
    <property type="entry name" value="HisKA_7TM"/>
</dbReference>
<keyword evidence="11" id="KW-1185">Reference proteome</keyword>
<feature type="transmembrane region" description="Helical" evidence="7">
    <location>
        <begin position="184"/>
        <end position="202"/>
    </location>
</feature>
<feature type="domain" description="Histidine kinase" evidence="8">
    <location>
        <begin position="360"/>
        <end position="548"/>
    </location>
</feature>
<dbReference type="InterPro" id="IPR004358">
    <property type="entry name" value="Sig_transdc_His_kin-like_C"/>
</dbReference>
<keyword evidence="3" id="KW-0597">Phosphoprotein</keyword>
<evidence type="ECO:0000256" key="6">
    <source>
        <dbReference type="ARBA" id="ARBA00023012"/>
    </source>
</evidence>
<dbReference type="PANTHER" id="PTHR43711:SF1">
    <property type="entry name" value="HISTIDINE KINASE 1"/>
    <property type="match status" value="1"/>
</dbReference>
<comment type="caution">
    <text evidence="10">The sequence shown here is derived from an EMBL/GenBank/DDBJ whole genome shotgun (WGS) entry which is preliminary data.</text>
</comment>
<evidence type="ECO:0000313" key="10">
    <source>
        <dbReference type="EMBL" id="MFC6753528.1"/>
    </source>
</evidence>
<dbReference type="Gene3D" id="3.30.565.10">
    <property type="entry name" value="Histidine kinase-like ATPase, C-terminal domain"/>
    <property type="match status" value="1"/>
</dbReference>
<keyword evidence="7" id="KW-0472">Membrane</keyword>
<keyword evidence="5 10" id="KW-0418">Kinase</keyword>
<organism evidence="10 11">
    <name type="scientific">Halorubrum tibetense</name>
    <dbReference type="NCBI Taxonomy" id="175631"/>
    <lineage>
        <taxon>Archaea</taxon>
        <taxon>Methanobacteriati</taxon>
        <taxon>Methanobacteriota</taxon>
        <taxon>Stenosarchaea group</taxon>
        <taxon>Halobacteria</taxon>
        <taxon>Halobacteriales</taxon>
        <taxon>Haloferacaceae</taxon>
        <taxon>Halorubrum</taxon>
    </lineage>
</organism>
<dbReference type="SUPFAM" id="SSF47384">
    <property type="entry name" value="Homodimeric domain of signal transducing histidine kinase"/>
    <property type="match status" value="1"/>
</dbReference>
<dbReference type="InterPro" id="IPR000014">
    <property type="entry name" value="PAS"/>
</dbReference>
<evidence type="ECO:0000256" key="3">
    <source>
        <dbReference type="ARBA" id="ARBA00022553"/>
    </source>
</evidence>
<keyword evidence="6" id="KW-0902">Two-component regulatory system</keyword>
<dbReference type="InterPro" id="IPR050736">
    <property type="entry name" value="Sensor_HK_Regulatory"/>
</dbReference>
<keyword evidence="7" id="KW-1133">Transmembrane helix</keyword>
<dbReference type="InterPro" id="IPR036097">
    <property type="entry name" value="HisK_dim/P_sf"/>
</dbReference>
<dbReference type="InterPro" id="IPR005467">
    <property type="entry name" value="His_kinase_dom"/>
</dbReference>
<dbReference type="Gene3D" id="1.10.287.130">
    <property type="match status" value="1"/>
</dbReference>
<evidence type="ECO:0000313" key="11">
    <source>
        <dbReference type="Proteomes" id="UP001596442"/>
    </source>
</evidence>
<keyword evidence="7" id="KW-0812">Transmembrane</keyword>
<feature type="transmembrane region" description="Helical" evidence="7">
    <location>
        <begin position="214"/>
        <end position="235"/>
    </location>
</feature>
<dbReference type="SUPFAM" id="SSF55874">
    <property type="entry name" value="ATPase domain of HSP90 chaperone/DNA topoisomerase II/histidine kinase"/>
    <property type="match status" value="1"/>
</dbReference>
<gene>
    <name evidence="10" type="ORF">ACFQEU_08635</name>
</gene>
<dbReference type="RefSeq" id="WP_379781218.1">
    <property type="nucleotide sequence ID" value="NZ_JBHSWW010000108.1"/>
</dbReference>
<dbReference type="GO" id="GO:0004673">
    <property type="term" value="F:protein histidine kinase activity"/>
    <property type="evidence" value="ECO:0007669"/>
    <property type="project" value="UniProtKB-EC"/>
</dbReference>
<feature type="transmembrane region" description="Helical" evidence="7">
    <location>
        <begin position="149"/>
        <end position="172"/>
    </location>
</feature>
<dbReference type="InterPro" id="IPR035965">
    <property type="entry name" value="PAS-like_dom_sf"/>
</dbReference>
<feature type="transmembrane region" description="Helical" evidence="7">
    <location>
        <begin position="6"/>
        <end position="25"/>
    </location>
</feature>
<evidence type="ECO:0000256" key="1">
    <source>
        <dbReference type="ARBA" id="ARBA00000085"/>
    </source>
</evidence>
<evidence type="ECO:0000256" key="7">
    <source>
        <dbReference type="SAM" id="Phobius"/>
    </source>
</evidence>
<name>A0ABD5SDW8_9EURY</name>
<evidence type="ECO:0000259" key="9">
    <source>
        <dbReference type="PROSITE" id="PS50112"/>
    </source>
</evidence>
<dbReference type="Pfam" id="PF13188">
    <property type="entry name" value="PAS_8"/>
    <property type="match status" value="1"/>
</dbReference>
<dbReference type="PANTHER" id="PTHR43711">
    <property type="entry name" value="TWO-COMPONENT HISTIDINE KINASE"/>
    <property type="match status" value="1"/>
</dbReference>
<dbReference type="PRINTS" id="PR00344">
    <property type="entry name" value="BCTRLSENSOR"/>
</dbReference>
<feature type="transmembrane region" description="Helical" evidence="7">
    <location>
        <begin position="70"/>
        <end position="93"/>
    </location>
</feature>
<dbReference type="EC" id="2.7.13.3" evidence="2"/>
<dbReference type="Proteomes" id="UP001596442">
    <property type="component" value="Unassembled WGS sequence"/>
</dbReference>
<dbReference type="EMBL" id="JBHSWW010000108">
    <property type="protein sequence ID" value="MFC6753528.1"/>
    <property type="molecule type" value="Genomic_DNA"/>
</dbReference>
<dbReference type="AlphaFoldDB" id="A0ABD5SDW8"/>
<protein>
    <recommendedName>
        <fullName evidence="2">histidine kinase</fullName>
        <ecNumber evidence="2">2.7.13.3</ecNumber>
    </recommendedName>
</protein>
<dbReference type="Gene3D" id="3.30.450.20">
    <property type="entry name" value="PAS domain"/>
    <property type="match status" value="1"/>
</dbReference>
<accession>A0ABD5SDW8</accession>
<evidence type="ECO:0000259" key="8">
    <source>
        <dbReference type="PROSITE" id="PS50109"/>
    </source>
</evidence>
<dbReference type="SMART" id="SM00091">
    <property type="entry name" value="PAS"/>
    <property type="match status" value="1"/>
</dbReference>
<evidence type="ECO:0000256" key="2">
    <source>
        <dbReference type="ARBA" id="ARBA00012438"/>
    </source>
</evidence>
<dbReference type="PROSITE" id="PS50112">
    <property type="entry name" value="PAS"/>
    <property type="match status" value="1"/>
</dbReference>
<dbReference type="SUPFAM" id="SSF55785">
    <property type="entry name" value="PYP-like sensor domain (PAS domain)"/>
    <property type="match status" value="1"/>
</dbReference>
<comment type="catalytic activity">
    <reaction evidence="1">
        <text>ATP + protein L-histidine = ADP + protein N-phospho-L-histidine.</text>
        <dbReference type="EC" id="2.7.13.3"/>
    </reaction>
</comment>
<dbReference type="Pfam" id="PF00512">
    <property type="entry name" value="HisKA"/>
    <property type="match status" value="1"/>
</dbReference>
<feature type="transmembrane region" description="Helical" evidence="7">
    <location>
        <begin position="100"/>
        <end position="120"/>
    </location>
</feature>
<dbReference type="CDD" id="cd00082">
    <property type="entry name" value="HisKA"/>
    <property type="match status" value="1"/>
</dbReference>
<sequence length="555" mass="59595">MEWQSTPYVLLLFVAAAVSLLWAAYGIDSARRKGWTATLGAFVVLCLSVSIWAGTFAVQLASPTLDAKLFAYRVLHVGAAVTPAAWFAFAVAYTGRGDRLTPAVVAALGVVPVVLIVTLVTNPYSLALTDATLSTSGSLARLMTTNGPIYQLHLGISYVLIVAGAVLVSAHALRSGRSIRRGDVLLVLGAAIPLVVNVFHVFSIPPIDATAVNLTPVSLSLSTVLFGVAVFRYRLLDLTPIASRVVLEEMSDGVIVLDSQETVVDVNPAAERVLGGRDEVLGGDVSAWLPEYDRLSAEGSILMTLQGDDEERFLQLSRSPIGRGGERYGWVVLIQDVTTIELQRRELEEQNERLDAFARIVSHDLRNPLSVIAGYAEIASETGEKRHFDVIQRTVTNMTTFLEDLLELSLRGETVTELEPVSLAAVVDELDADIRDDELTATSADDAVVLADPGRLKQVFDNLLRNARDHVDGPVSVTIGTLPDGFYVEDDGPGIGVENREEVFDLGFTTSGAGTGLGLAIVRDIVEAHGWSIAAVESESGGARFEITGVEFVER</sequence>
<dbReference type="CDD" id="cd00130">
    <property type="entry name" value="PAS"/>
    <property type="match status" value="1"/>
</dbReference>
<dbReference type="InterPro" id="IPR003594">
    <property type="entry name" value="HATPase_dom"/>
</dbReference>
<dbReference type="InterPro" id="IPR003661">
    <property type="entry name" value="HisK_dim/P_dom"/>
</dbReference>
<dbReference type="SMART" id="SM00388">
    <property type="entry name" value="HisKA"/>
    <property type="match status" value="1"/>
</dbReference>
<dbReference type="InterPro" id="IPR036890">
    <property type="entry name" value="HATPase_C_sf"/>
</dbReference>
<dbReference type="GO" id="GO:0000160">
    <property type="term" value="P:phosphorelay signal transduction system"/>
    <property type="evidence" value="ECO:0007669"/>
    <property type="project" value="UniProtKB-KW"/>
</dbReference>
<dbReference type="PROSITE" id="PS50109">
    <property type="entry name" value="HIS_KIN"/>
    <property type="match status" value="1"/>
</dbReference>
<evidence type="ECO:0000256" key="5">
    <source>
        <dbReference type="ARBA" id="ARBA00022777"/>
    </source>
</evidence>
<proteinExistence type="predicted"/>